<dbReference type="EMBL" id="LN824141">
    <property type="protein sequence ID" value="CEP77959.1"/>
    <property type="molecule type" value="Genomic_DNA"/>
</dbReference>
<accession>A0A0C7P1T5</accession>
<dbReference type="Proteomes" id="UP000032809">
    <property type="component" value="Chromosome I"/>
</dbReference>
<proteinExistence type="predicted"/>
<dbReference type="HOGENOM" id="CLU_071520_0_0_0"/>
<feature type="domain" description="Damage-control phosphatase ARMT1-like metal-binding" evidence="1">
    <location>
        <begin position="4"/>
        <end position="288"/>
    </location>
</feature>
<dbReference type="RefSeq" id="WP_045087499.1">
    <property type="nucleotide sequence ID" value="NZ_LN824141.1"/>
</dbReference>
<dbReference type="KEGG" id="dtn:DTL3_0648"/>
<dbReference type="PIRSF" id="PIRSF006593">
    <property type="entry name" value="UCP006593"/>
    <property type="match status" value="1"/>
</dbReference>
<dbReference type="Gene3D" id="3.40.50.10880">
    <property type="entry name" value="Uncharacterised protein PF01937, DUF89, domain 3"/>
    <property type="match status" value="1"/>
</dbReference>
<reference evidence="3" key="1">
    <citation type="submission" date="2014-11" db="EMBL/GenBank/DDBJ databases">
        <authorList>
            <person name="Wibberg D."/>
        </authorList>
    </citation>
    <scope>NUCLEOTIDE SEQUENCE [LARGE SCALE GENOMIC DNA]</scope>
    <source>
        <strain evidence="3">L3</strain>
    </source>
</reference>
<dbReference type="InterPro" id="IPR014444">
    <property type="entry name" value="PH1575-like"/>
</dbReference>
<dbReference type="Pfam" id="PF01937">
    <property type="entry name" value="ARMT1-like_dom"/>
    <property type="match status" value="1"/>
</dbReference>
<organism evidence="2 3">
    <name type="scientific">Defluviitoga tunisiensis</name>
    <dbReference type="NCBI Taxonomy" id="1006576"/>
    <lineage>
        <taxon>Bacteria</taxon>
        <taxon>Thermotogati</taxon>
        <taxon>Thermotogota</taxon>
        <taxon>Thermotogae</taxon>
        <taxon>Petrotogales</taxon>
        <taxon>Petrotogaceae</taxon>
        <taxon>Defluviitoga</taxon>
    </lineage>
</organism>
<keyword evidence="3" id="KW-1185">Reference proteome</keyword>
<sequence length="298" mass="34363">MKVDYKCINCILNYASELLPKVIANNHFSSTQIFNDYKTMIQKILNQLNPDLEFSYLSKIFFDTFFEIFPNKDYFYIEKTNANQHFLEIYDDLIDLCLSTEDPLKSAFKLCVMGELFSHTSENSFGELEIEINSFFRNKTIVINDFQQLNKDLEKANSLLFIHNYAGEIVFDKLFIKTIKDIYPNLIIHSAVKSKPVYKCATMKDAEEIFLKEISIPFESGSDYLGTLWEDSTSTFKNIFENADIIIVKGQANYESLANLSSRKPIYFSLVVNCKVISELLGVNVGDLIFKKNSTNVK</sequence>
<evidence type="ECO:0000313" key="2">
    <source>
        <dbReference type="EMBL" id="CEP77959.1"/>
    </source>
</evidence>
<gene>
    <name evidence="2" type="ORF">DTL3_0648</name>
</gene>
<protein>
    <recommendedName>
        <fullName evidence="1">Damage-control phosphatase ARMT1-like metal-binding domain-containing protein</fullName>
    </recommendedName>
</protein>
<dbReference type="InterPro" id="IPR036075">
    <property type="entry name" value="ARMT-1-like_metal-bd_sf"/>
</dbReference>
<evidence type="ECO:0000313" key="3">
    <source>
        <dbReference type="Proteomes" id="UP000032809"/>
    </source>
</evidence>
<dbReference type="STRING" id="1006576.DTL3_0648"/>
<evidence type="ECO:0000259" key="1">
    <source>
        <dbReference type="Pfam" id="PF01937"/>
    </source>
</evidence>
<dbReference type="SUPFAM" id="SSF111321">
    <property type="entry name" value="AF1104-like"/>
    <property type="match status" value="1"/>
</dbReference>
<dbReference type="InterPro" id="IPR002791">
    <property type="entry name" value="ARMT1-like_metal-bd"/>
</dbReference>
<dbReference type="AlphaFoldDB" id="A0A0C7P1T5"/>
<name>A0A0C7P1T5_DEFTU</name>